<organism evidence="4 5">
    <name type="scientific">Candidatus Cryptobacteroides faecavium</name>
    <dbReference type="NCBI Taxonomy" id="2840762"/>
    <lineage>
        <taxon>Bacteria</taxon>
        <taxon>Pseudomonadati</taxon>
        <taxon>Bacteroidota</taxon>
        <taxon>Bacteroidia</taxon>
        <taxon>Bacteroidales</taxon>
        <taxon>Candidatus Cryptobacteroides</taxon>
    </lineage>
</organism>
<dbReference type="SUPFAM" id="SSF53448">
    <property type="entry name" value="Nucleotide-diphospho-sugar transferases"/>
    <property type="match status" value="1"/>
</dbReference>
<evidence type="ECO:0000259" key="3">
    <source>
        <dbReference type="Pfam" id="PF00483"/>
    </source>
</evidence>
<dbReference type="InterPro" id="IPR050065">
    <property type="entry name" value="GlmU-like"/>
</dbReference>
<name>A0A9D9IDG9_9BACT</name>
<comment type="caution">
    <text evidence="4">The sequence shown here is derived from an EMBL/GenBank/DDBJ whole genome shotgun (WGS) entry which is preliminary data.</text>
</comment>
<dbReference type="PANTHER" id="PTHR43584:SF8">
    <property type="entry name" value="N-ACETYLMURAMATE ALPHA-1-PHOSPHATE URIDYLYLTRANSFERASE"/>
    <property type="match status" value="1"/>
</dbReference>
<reference evidence="4" key="2">
    <citation type="journal article" date="2021" name="PeerJ">
        <title>Extensive microbial diversity within the chicken gut microbiome revealed by metagenomics and culture.</title>
        <authorList>
            <person name="Gilroy R."/>
            <person name="Ravi A."/>
            <person name="Getino M."/>
            <person name="Pursley I."/>
            <person name="Horton D.L."/>
            <person name="Alikhan N.F."/>
            <person name="Baker D."/>
            <person name="Gharbi K."/>
            <person name="Hall N."/>
            <person name="Watson M."/>
            <person name="Adriaenssens E.M."/>
            <person name="Foster-Nyarko E."/>
            <person name="Jarju S."/>
            <person name="Secka A."/>
            <person name="Antonio M."/>
            <person name="Oren A."/>
            <person name="Chaudhuri R.R."/>
            <person name="La Ragione R."/>
            <person name="Hildebrand F."/>
            <person name="Pallen M.J."/>
        </authorList>
    </citation>
    <scope>NUCLEOTIDE SEQUENCE</scope>
    <source>
        <strain evidence="4">B2-22910</strain>
    </source>
</reference>
<dbReference type="PANTHER" id="PTHR43584">
    <property type="entry name" value="NUCLEOTIDYL TRANSFERASE"/>
    <property type="match status" value="1"/>
</dbReference>
<dbReference type="Pfam" id="PF00483">
    <property type="entry name" value="NTP_transferase"/>
    <property type="match status" value="1"/>
</dbReference>
<accession>A0A9D9IDG9</accession>
<dbReference type="Gene3D" id="3.90.550.10">
    <property type="entry name" value="Spore Coat Polysaccharide Biosynthesis Protein SpsA, Chain A"/>
    <property type="match status" value="1"/>
</dbReference>
<protein>
    <submittedName>
        <fullName evidence="4">NTP transferase domain-containing protein</fullName>
    </submittedName>
</protein>
<evidence type="ECO:0000313" key="5">
    <source>
        <dbReference type="Proteomes" id="UP000823603"/>
    </source>
</evidence>
<dbReference type="InterPro" id="IPR029044">
    <property type="entry name" value="Nucleotide-diphossugar_trans"/>
</dbReference>
<dbReference type="EMBL" id="JADIMB010000003">
    <property type="protein sequence ID" value="MBO8470271.1"/>
    <property type="molecule type" value="Genomic_DNA"/>
</dbReference>
<evidence type="ECO:0000256" key="2">
    <source>
        <dbReference type="ARBA" id="ARBA00022695"/>
    </source>
</evidence>
<dbReference type="GO" id="GO:0016779">
    <property type="term" value="F:nucleotidyltransferase activity"/>
    <property type="evidence" value="ECO:0007669"/>
    <property type="project" value="UniProtKB-KW"/>
</dbReference>
<dbReference type="AlphaFoldDB" id="A0A9D9IDG9"/>
<dbReference type="Proteomes" id="UP000823603">
    <property type="component" value="Unassembled WGS sequence"/>
</dbReference>
<evidence type="ECO:0000256" key="1">
    <source>
        <dbReference type="ARBA" id="ARBA00022679"/>
    </source>
</evidence>
<keyword evidence="2" id="KW-0548">Nucleotidyltransferase</keyword>
<proteinExistence type="predicted"/>
<reference evidence="4" key="1">
    <citation type="submission" date="2020-10" db="EMBL/GenBank/DDBJ databases">
        <authorList>
            <person name="Gilroy R."/>
        </authorList>
    </citation>
    <scope>NUCLEOTIDE SEQUENCE</scope>
    <source>
        <strain evidence="4">B2-22910</strain>
    </source>
</reference>
<sequence>MKALIFAAGMGTRLRPLTDTMPKALVPVCGKPLLWHVMMKLKSAGITEVVVNVHHFADMVEDYLRSAGDLGMTVHISDERDLLRETGGGIMHARKYLQPSDDGEGSGRERHFLVHNVDILSDLDIGWFESQVRPDALATLLVSSRKTSRYLLFDSDMRLAGWTNVATGEVRTPYPDLDVSSCRKLAFSGIHIISTSVFPVFIQEGFGERFPIMDFYLKAAASYPVYGVQAENLHMIDVGKPDALDEAGRFVLSRMGDDAFRDS</sequence>
<feature type="domain" description="Nucleotidyl transferase" evidence="3">
    <location>
        <begin position="2"/>
        <end position="124"/>
    </location>
</feature>
<evidence type="ECO:0000313" key="4">
    <source>
        <dbReference type="EMBL" id="MBO8470271.1"/>
    </source>
</evidence>
<dbReference type="InterPro" id="IPR005835">
    <property type="entry name" value="NTP_transferase_dom"/>
</dbReference>
<keyword evidence="1 4" id="KW-0808">Transferase</keyword>
<gene>
    <name evidence="4" type="ORF">IAB82_00555</name>
</gene>